<gene>
    <name evidence="1" type="ORF">BSK52_27235</name>
</gene>
<name>A0A1R0XJR7_9BACL</name>
<dbReference type="EMBL" id="MPTC01000041">
    <property type="protein sequence ID" value="OMD35341.1"/>
    <property type="molecule type" value="Genomic_DNA"/>
</dbReference>
<dbReference type="Proteomes" id="UP000187439">
    <property type="component" value="Unassembled WGS sequence"/>
</dbReference>
<dbReference type="RefSeq" id="WP_042129705.1">
    <property type="nucleotide sequence ID" value="NZ_MPTC01000041.1"/>
</dbReference>
<evidence type="ECO:0000313" key="1">
    <source>
        <dbReference type="EMBL" id="OMD35341.1"/>
    </source>
</evidence>
<reference evidence="1 2" key="1">
    <citation type="submission" date="2016-10" db="EMBL/GenBank/DDBJ databases">
        <title>Paenibacillus species isolates.</title>
        <authorList>
            <person name="Beno S.M."/>
        </authorList>
    </citation>
    <scope>NUCLEOTIDE SEQUENCE [LARGE SCALE GENOMIC DNA]</scope>
    <source>
        <strain evidence="1 2">FSL H7-0710</strain>
    </source>
</reference>
<protein>
    <recommendedName>
        <fullName evidence="3">AraC-type arabinose-binding/dimerisation domain-containing protein</fullName>
    </recommendedName>
</protein>
<proteinExistence type="predicted"/>
<comment type="caution">
    <text evidence="1">The sequence shown here is derived from an EMBL/GenBank/DDBJ whole genome shotgun (WGS) entry which is preliminary data.</text>
</comment>
<evidence type="ECO:0008006" key="3">
    <source>
        <dbReference type="Google" id="ProtNLM"/>
    </source>
</evidence>
<evidence type="ECO:0000313" key="2">
    <source>
        <dbReference type="Proteomes" id="UP000187439"/>
    </source>
</evidence>
<organism evidence="1 2">
    <name type="scientific">Paenibacillus odorifer</name>
    <dbReference type="NCBI Taxonomy" id="189426"/>
    <lineage>
        <taxon>Bacteria</taxon>
        <taxon>Bacillati</taxon>
        <taxon>Bacillota</taxon>
        <taxon>Bacilli</taxon>
        <taxon>Bacillales</taxon>
        <taxon>Paenibacillaceae</taxon>
        <taxon>Paenibacillus</taxon>
    </lineage>
</organism>
<accession>A0A1R0XJR7</accession>
<dbReference type="AlphaFoldDB" id="A0A1R0XJR7"/>
<sequence length="78" mass="8720">MKPHNHNVIHRNYKLEEAGIRKCGDMHTSNPLIVRSPLFLAPLDGTVHIIVEGEVVILKIGEILFLNLGTTYQMKGTS</sequence>